<dbReference type="GO" id="GO:0043190">
    <property type="term" value="C:ATP-binding cassette (ABC) transporter complex"/>
    <property type="evidence" value="ECO:0007669"/>
    <property type="project" value="InterPro"/>
</dbReference>
<organism evidence="6 7">
    <name type="scientific">Allocoleopsis franciscana PCC 7113</name>
    <dbReference type="NCBI Taxonomy" id="1173027"/>
    <lineage>
        <taxon>Bacteria</taxon>
        <taxon>Bacillati</taxon>
        <taxon>Cyanobacteriota</taxon>
        <taxon>Cyanophyceae</taxon>
        <taxon>Coleofasciculales</taxon>
        <taxon>Coleofasciculaceae</taxon>
        <taxon>Allocoleopsis</taxon>
        <taxon>Allocoleopsis franciscana</taxon>
    </lineage>
</organism>
<evidence type="ECO:0000313" key="6">
    <source>
        <dbReference type="EMBL" id="AFZ20551.1"/>
    </source>
</evidence>
<gene>
    <name evidence="6" type="ORF">Mic7113_4885</name>
</gene>
<name>K9WL67_9CYAN</name>
<dbReference type="Gene3D" id="3.40.190.10">
    <property type="entry name" value="Periplasmic binding protein-like II"/>
    <property type="match status" value="1"/>
</dbReference>
<keyword evidence="3" id="KW-0813">Transport</keyword>
<evidence type="ECO:0000256" key="4">
    <source>
        <dbReference type="ARBA" id="ARBA00022729"/>
    </source>
</evidence>
<evidence type="ECO:0000256" key="1">
    <source>
        <dbReference type="ARBA" id="ARBA00004196"/>
    </source>
</evidence>
<dbReference type="EMBL" id="CP003630">
    <property type="protein sequence ID" value="AFZ20551.1"/>
    <property type="molecule type" value="Genomic_DNA"/>
</dbReference>
<dbReference type="InterPro" id="IPR030678">
    <property type="entry name" value="Peptide/Ni-bd"/>
</dbReference>
<dbReference type="KEGG" id="mic:Mic7113_4885"/>
<dbReference type="PATRIC" id="fig|1173027.3.peg.5416"/>
<dbReference type="AlphaFoldDB" id="K9WL67"/>
<keyword evidence="4" id="KW-0732">Signal</keyword>
<dbReference type="STRING" id="1173027.Mic7113_4885"/>
<dbReference type="OrthoDB" id="9796817at2"/>
<evidence type="ECO:0000256" key="2">
    <source>
        <dbReference type="ARBA" id="ARBA00005695"/>
    </source>
</evidence>
<evidence type="ECO:0000313" key="7">
    <source>
        <dbReference type="Proteomes" id="UP000010471"/>
    </source>
</evidence>
<comment type="subcellular location">
    <subcellularLocation>
        <location evidence="1">Cell envelope</location>
    </subcellularLocation>
</comment>
<accession>K9WL67</accession>
<dbReference type="Proteomes" id="UP000010471">
    <property type="component" value="Chromosome"/>
</dbReference>
<proteinExistence type="inferred from homology"/>
<dbReference type="HOGENOM" id="CLU_017028_7_4_3"/>
<evidence type="ECO:0000259" key="5">
    <source>
        <dbReference type="Pfam" id="PF00496"/>
    </source>
</evidence>
<protein>
    <submittedName>
        <fullName evidence="6">ABC-type dipeptide transport system, periplasmic component</fullName>
    </submittedName>
</protein>
<dbReference type="PIRSF" id="PIRSF002741">
    <property type="entry name" value="MppA"/>
    <property type="match status" value="1"/>
</dbReference>
<comment type="similarity">
    <text evidence="2">Belongs to the bacterial solute-binding protein 5 family.</text>
</comment>
<dbReference type="GO" id="GO:0042597">
    <property type="term" value="C:periplasmic space"/>
    <property type="evidence" value="ECO:0007669"/>
    <property type="project" value="UniProtKB-ARBA"/>
</dbReference>
<dbReference type="eggNOG" id="COG0747">
    <property type="taxonomic scope" value="Bacteria"/>
</dbReference>
<dbReference type="CDD" id="cd08519">
    <property type="entry name" value="PBP2_NikA_DppA_OppA_like_20"/>
    <property type="match status" value="1"/>
</dbReference>
<dbReference type="RefSeq" id="WP_015184686.1">
    <property type="nucleotide sequence ID" value="NC_019738.1"/>
</dbReference>
<sequence length="554" mass="61448">MQVLNWFRLSRKRWWSIGKYLTLWVCCCILVISCGGRPKTEQAAAPSTSASGTGRLIVGTTLKPRTLDPADAYELAASNVLYSLGNRLYTYKLGTDEIVPQLATKLPEVSPDGLTYKIPLREGVIFHDGTPFDAQAMAFSLKRFMQNGGKPSSLLADVVQSVEPSGKSELTIKLKKVFAPFPSLLAFSGMCAVSPKAYEIGSGKFQPTKFVGTGPYKLTAFNANSIRLDVFDQYWGTKPPNQGLDYQILTSSANLFNSFRTGAVDIAYQTLDPDQITSLKNGAKSGGWQVIEAPSNVVSYMVLNVKQKPLDQLEVRQALASLMDRKLINERILRNQAQPAYTLIPTSFQASKPTFETAYGDGNFAKAKELLTKAGFSKEKPLKLEIWYPTGSAVRQQVASTLREYASQKLEGILQIQPQPVEAPTLFANIGKGIYQTALVDWYPDFSDADNFIQPLVSCSKGSETEGCQEGASKSQGSFYYSDRMNKLIEQERAEQNPQKRQQIFAEIQELLAKDIPLIPIWQPQEYAFAKQELKQVQLDPIQQLPLWQIAKGA</sequence>
<dbReference type="GO" id="GO:0030313">
    <property type="term" value="C:cell envelope"/>
    <property type="evidence" value="ECO:0007669"/>
    <property type="project" value="UniProtKB-SubCell"/>
</dbReference>
<dbReference type="SUPFAM" id="SSF53850">
    <property type="entry name" value="Periplasmic binding protein-like II"/>
    <property type="match status" value="1"/>
</dbReference>
<dbReference type="PANTHER" id="PTHR30290">
    <property type="entry name" value="PERIPLASMIC BINDING COMPONENT OF ABC TRANSPORTER"/>
    <property type="match status" value="1"/>
</dbReference>
<feature type="domain" description="Solute-binding protein family 5" evidence="5">
    <location>
        <begin position="97"/>
        <end position="462"/>
    </location>
</feature>
<dbReference type="PANTHER" id="PTHR30290:SF10">
    <property type="entry name" value="PERIPLASMIC OLIGOPEPTIDE-BINDING PROTEIN-RELATED"/>
    <property type="match status" value="1"/>
</dbReference>
<dbReference type="InterPro" id="IPR039424">
    <property type="entry name" value="SBP_5"/>
</dbReference>
<dbReference type="GO" id="GO:1904680">
    <property type="term" value="F:peptide transmembrane transporter activity"/>
    <property type="evidence" value="ECO:0007669"/>
    <property type="project" value="TreeGrafter"/>
</dbReference>
<dbReference type="Gene3D" id="3.10.105.10">
    <property type="entry name" value="Dipeptide-binding Protein, Domain 3"/>
    <property type="match status" value="1"/>
</dbReference>
<evidence type="ECO:0000256" key="3">
    <source>
        <dbReference type="ARBA" id="ARBA00022448"/>
    </source>
</evidence>
<dbReference type="GO" id="GO:0015833">
    <property type="term" value="P:peptide transport"/>
    <property type="evidence" value="ECO:0007669"/>
    <property type="project" value="TreeGrafter"/>
</dbReference>
<dbReference type="Pfam" id="PF00496">
    <property type="entry name" value="SBP_bac_5"/>
    <property type="match status" value="1"/>
</dbReference>
<reference evidence="6 7" key="1">
    <citation type="submission" date="2012-06" db="EMBL/GenBank/DDBJ databases">
        <title>Finished chromosome of genome of Microcoleus sp. PCC 7113.</title>
        <authorList>
            <consortium name="US DOE Joint Genome Institute"/>
            <person name="Gugger M."/>
            <person name="Coursin T."/>
            <person name="Rippka R."/>
            <person name="Tandeau De Marsac N."/>
            <person name="Huntemann M."/>
            <person name="Wei C.-L."/>
            <person name="Han J."/>
            <person name="Detter J.C."/>
            <person name="Han C."/>
            <person name="Tapia R."/>
            <person name="Chen A."/>
            <person name="Kyrpides N."/>
            <person name="Mavromatis K."/>
            <person name="Markowitz V."/>
            <person name="Szeto E."/>
            <person name="Ivanova N."/>
            <person name="Pagani I."/>
            <person name="Pati A."/>
            <person name="Goodwin L."/>
            <person name="Nordberg H.P."/>
            <person name="Cantor M.N."/>
            <person name="Hua S.X."/>
            <person name="Woyke T."/>
            <person name="Kerfeld C.A."/>
        </authorList>
    </citation>
    <scope>NUCLEOTIDE SEQUENCE [LARGE SCALE GENOMIC DNA]</scope>
    <source>
        <strain evidence="6 7">PCC 7113</strain>
    </source>
</reference>
<keyword evidence="7" id="KW-1185">Reference proteome</keyword>
<dbReference type="InterPro" id="IPR000914">
    <property type="entry name" value="SBP_5_dom"/>
</dbReference>